<dbReference type="STRING" id="926561.GCA_000379025_02695"/>
<evidence type="ECO:0000313" key="1">
    <source>
        <dbReference type="EMBL" id="TDX52154.1"/>
    </source>
</evidence>
<evidence type="ECO:0000313" key="2">
    <source>
        <dbReference type="Proteomes" id="UP000295832"/>
    </source>
</evidence>
<dbReference type="Proteomes" id="UP000295832">
    <property type="component" value="Unassembled WGS sequence"/>
</dbReference>
<dbReference type="EMBL" id="SOEG01000008">
    <property type="protein sequence ID" value="TDX52154.1"/>
    <property type="molecule type" value="Genomic_DNA"/>
</dbReference>
<keyword evidence="2" id="KW-1185">Reference proteome</keyword>
<dbReference type="AlphaFoldDB" id="A0A4R8H9G5"/>
<proteinExistence type="predicted"/>
<protein>
    <submittedName>
        <fullName evidence="1">Uncharacterized protein</fullName>
    </submittedName>
</protein>
<accession>A0A4R8H9G5</accession>
<sequence>MKLGLAKEICKLQGISFNIKVPVICPFCECKQALIDSNTGKWQCACGKGGNIDELLELSQADWEEKHQFGYYETKNNKGISY</sequence>
<name>A0A4R8H9G5_9FIRM</name>
<organism evidence="1 2">
    <name type="scientific">Orenia marismortui</name>
    <dbReference type="NCBI Taxonomy" id="46469"/>
    <lineage>
        <taxon>Bacteria</taxon>
        <taxon>Bacillati</taxon>
        <taxon>Bacillota</taxon>
        <taxon>Clostridia</taxon>
        <taxon>Halanaerobiales</taxon>
        <taxon>Halobacteroidaceae</taxon>
        <taxon>Orenia</taxon>
    </lineage>
</organism>
<comment type="caution">
    <text evidence="1">The sequence shown here is derived from an EMBL/GenBank/DDBJ whole genome shotgun (WGS) entry which is preliminary data.</text>
</comment>
<dbReference type="RefSeq" id="WP_134116066.1">
    <property type="nucleotide sequence ID" value="NZ_SOEG01000008.1"/>
</dbReference>
<gene>
    <name evidence="1" type="ORF">C7959_10876</name>
</gene>
<reference evidence="1 2" key="1">
    <citation type="submission" date="2019-03" db="EMBL/GenBank/DDBJ databases">
        <title>Subsurface microbial communities from deep shales in Ohio and West Virginia, USA.</title>
        <authorList>
            <person name="Wrighton K."/>
        </authorList>
    </citation>
    <scope>NUCLEOTIDE SEQUENCE [LARGE SCALE GENOMIC DNA]</scope>
    <source>
        <strain evidence="1 2">MSL 6dP</strain>
    </source>
</reference>